<evidence type="ECO:0000313" key="7">
    <source>
        <dbReference type="Proteomes" id="UP000504693"/>
    </source>
</evidence>
<dbReference type="AlphaFoldDB" id="A0A7D3XJP1"/>
<keyword evidence="2 4" id="KW-0238">DNA-binding</keyword>
<dbReference type="PANTHER" id="PTHR30055:SF234">
    <property type="entry name" value="HTH-TYPE TRANSCRIPTIONAL REGULATOR BETI"/>
    <property type="match status" value="1"/>
</dbReference>
<dbReference type="PRINTS" id="PR00455">
    <property type="entry name" value="HTHTETR"/>
</dbReference>
<name>A0A7D3XJP1_9SPHN</name>
<dbReference type="EMBL" id="CP053921">
    <property type="protein sequence ID" value="QKG72199.1"/>
    <property type="molecule type" value="Genomic_DNA"/>
</dbReference>
<keyword evidence="1" id="KW-0805">Transcription regulation</keyword>
<keyword evidence="3" id="KW-0804">Transcription</keyword>
<dbReference type="RefSeq" id="WP_173215258.1">
    <property type="nucleotide sequence ID" value="NZ_CP053921.1"/>
</dbReference>
<dbReference type="GO" id="GO:0003700">
    <property type="term" value="F:DNA-binding transcription factor activity"/>
    <property type="evidence" value="ECO:0007669"/>
    <property type="project" value="TreeGrafter"/>
</dbReference>
<evidence type="ECO:0000259" key="5">
    <source>
        <dbReference type="PROSITE" id="PS50977"/>
    </source>
</evidence>
<sequence length="195" mass="21908">MEARRDEQDRGEQILAAAERLILETGTPSISLNEIAAQVGVSRSLLYTYYDGVPQIVDALFRRHTQRLEQLIDARLSGASGFRERMVALFGAYLENLVEHGPLALIVLRERNQDSPLSEESSRLFRRNLRGMARDVSKELKLNPREAFVFLELLAAIPESLSRMVRDGQIRIEVALATCARLVSEAVQAMSIEKA</sequence>
<accession>A0A7D3XJP1</accession>
<feature type="DNA-binding region" description="H-T-H motif" evidence="4">
    <location>
        <begin position="31"/>
        <end position="50"/>
    </location>
</feature>
<protein>
    <submittedName>
        <fullName evidence="6">TetR/AcrR family transcriptional regulator</fullName>
    </submittedName>
</protein>
<dbReference type="KEGG" id="emv:HQR01_12955"/>
<keyword evidence="7" id="KW-1185">Reference proteome</keyword>
<dbReference type="Gene3D" id="1.10.357.10">
    <property type="entry name" value="Tetracycline Repressor, domain 2"/>
    <property type="match status" value="1"/>
</dbReference>
<evidence type="ECO:0000256" key="4">
    <source>
        <dbReference type="PROSITE-ProRule" id="PRU00335"/>
    </source>
</evidence>
<dbReference type="SUPFAM" id="SSF46689">
    <property type="entry name" value="Homeodomain-like"/>
    <property type="match status" value="1"/>
</dbReference>
<dbReference type="PROSITE" id="PS50977">
    <property type="entry name" value="HTH_TETR_2"/>
    <property type="match status" value="1"/>
</dbReference>
<proteinExistence type="predicted"/>
<evidence type="ECO:0000256" key="2">
    <source>
        <dbReference type="ARBA" id="ARBA00023125"/>
    </source>
</evidence>
<dbReference type="Proteomes" id="UP000504693">
    <property type="component" value="Chromosome"/>
</dbReference>
<evidence type="ECO:0000313" key="6">
    <source>
        <dbReference type="EMBL" id="QKG72199.1"/>
    </source>
</evidence>
<dbReference type="PANTHER" id="PTHR30055">
    <property type="entry name" value="HTH-TYPE TRANSCRIPTIONAL REGULATOR RUTR"/>
    <property type="match status" value="1"/>
</dbReference>
<evidence type="ECO:0000256" key="3">
    <source>
        <dbReference type="ARBA" id="ARBA00023163"/>
    </source>
</evidence>
<feature type="domain" description="HTH tetR-type" evidence="5">
    <location>
        <begin position="8"/>
        <end position="68"/>
    </location>
</feature>
<dbReference type="InterPro" id="IPR001647">
    <property type="entry name" value="HTH_TetR"/>
</dbReference>
<dbReference type="Pfam" id="PF00440">
    <property type="entry name" value="TetR_N"/>
    <property type="match status" value="1"/>
</dbReference>
<dbReference type="InterPro" id="IPR009057">
    <property type="entry name" value="Homeodomain-like_sf"/>
</dbReference>
<dbReference type="GO" id="GO:0000976">
    <property type="term" value="F:transcription cis-regulatory region binding"/>
    <property type="evidence" value="ECO:0007669"/>
    <property type="project" value="TreeGrafter"/>
</dbReference>
<dbReference type="InterPro" id="IPR050109">
    <property type="entry name" value="HTH-type_TetR-like_transc_reg"/>
</dbReference>
<organism evidence="6 7">
    <name type="scientific">Erythrobacter mangrovi</name>
    <dbReference type="NCBI Taxonomy" id="2739433"/>
    <lineage>
        <taxon>Bacteria</taxon>
        <taxon>Pseudomonadati</taxon>
        <taxon>Pseudomonadota</taxon>
        <taxon>Alphaproteobacteria</taxon>
        <taxon>Sphingomonadales</taxon>
        <taxon>Erythrobacteraceae</taxon>
        <taxon>Erythrobacter/Porphyrobacter group</taxon>
        <taxon>Erythrobacter</taxon>
    </lineage>
</organism>
<evidence type="ECO:0000256" key="1">
    <source>
        <dbReference type="ARBA" id="ARBA00023015"/>
    </source>
</evidence>
<gene>
    <name evidence="6" type="ORF">HQR01_12955</name>
</gene>
<reference evidence="6 7" key="1">
    <citation type="submission" date="2020-05" db="EMBL/GenBank/DDBJ databases">
        <title>Erythrobacter mangrovi sp. nov., isolated from rhizosphere soil of mangrove plant (Kandelia candel).</title>
        <authorList>
            <person name="Ye Y.H."/>
        </authorList>
    </citation>
    <scope>NUCLEOTIDE SEQUENCE [LARGE SCALE GENOMIC DNA]</scope>
    <source>
        <strain evidence="6 7">EB310</strain>
    </source>
</reference>